<dbReference type="Gene3D" id="3.40.50.10190">
    <property type="entry name" value="BRCT domain"/>
    <property type="match status" value="1"/>
</dbReference>
<name>A0A6G1DFU2_9ORYZ</name>
<dbReference type="EMBL" id="SPHZ02000006">
    <property type="protein sequence ID" value="KAF0911281.1"/>
    <property type="molecule type" value="Genomic_DNA"/>
</dbReference>
<gene>
    <name evidence="3" type="ORF">E2562_008037</name>
</gene>
<reference evidence="3 4" key="1">
    <citation type="submission" date="2019-11" db="EMBL/GenBank/DDBJ databases">
        <title>Whole genome sequence of Oryza granulata.</title>
        <authorList>
            <person name="Li W."/>
        </authorList>
    </citation>
    <scope>NUCLEOTIDE SEQUENCE [LARGE SCALE GENOMIC DNA]</scope>
    <source>
        <strain evidence="4">cv. Menghai</strain>
        <tissue evidence="3">Leaf</tissue>
    </source>
</reference>
<accession>A0A6G1DFU2</accession>
<dbReference type="AlphaFoldDB" id="A0A6G1DFU2"/>
<dbReference type="SUPFAM" id="SSF52113">
    <property type="entry name" value="BRCT domain"/>
    <property type="match status" value="1"/>
</dbReference>
<feature type="compositionally biased region" description="Low complexity" evidence="1">
    <location>
        <begin position="48"/>
        <end position="61"/>
    </location>
</feature>
<evidence type="ECO:0000313" key="3">
    <source>
        <dbReference type="EMBL" id="KAF0911281.1"/>
    </source>
</evidence>
<dbReference type="SMART" id="SM00292">
    <property type="entry name" value="BRCT"/>
    <property type="match status" value="1"/>
</dbReference>
<protein>
    <recommendedName>
        <fullName evidence="2">BRCT domain-containing protein</fullName>
    </recommendedName>
</protein>
<comment type="caution">
    <text evidence="3">The sequence shown here is derived from an EMBL/GenBank/DDBJ whole genome shotgun (WGS) entry which is preliminary data.</text>
</comment>
<evidence type="ECO:0000256" key="1">
    <source>
        <dbReference type="SAM" id="MobiDB-lite"/>
    </source>
</evidence>
<dbReference type="OrthoDB" id="10305829at2759"/>
<feature type="region of interest" description="Disordered" evidence="1">
    <location>
        <begin position="42"/>
        <end position="110"/>
    </location>
</feature>
<dbReference type="InterPro" id="IPR001357">
    <property type="entry name" value="BRCT_dom"/>
</dbReference>
<feature type="domain" description="BRCT" evidence="2">
    <location>
        <begin position="111"/>
        <end position="201"/>
    </location>
</feature>
<sequence length="203" mass="21671">MVETGKRSRAEGEKSDAALVVGVNTEGEEYEPVVGLKAKAVAGKRPTVVAEGEGAKAVAGKQPTAREGAQRRGGFGRRGDWVGGQSSDRGSARDGEAQGQSNGAGANRSGRINLPFAGMRFILHGFPEPLKEESKQKIQKLGGAVLQSIDYDICTHIVAVGDYWEGAILIWNGEGKKVVNKQWIDQCYTQGIKLLENDVFVSS</sequence>
<feature type="region of interest" description="Disordered" evidence="1">
    <location>
        <begin position="1"/>
        <end position="20"/>
    </location>
</feature>
<evidence type="ECO:0000259" key="2">
    <source>
        <dbReference type="PROSITE" id="PS50172"/>
    </source>
</evidence>
<feature type="compositionally biased region" description="Basic and acidic residues" evidence="1">
    <location>
        <begin position="1"/>
        <end position="16"/>
    </location>
</feature>
<proteinExistence type="predicted"/>
<keyword evidence="4" id="KW-1185">Reference proteome</keyword>
<evidence type="ECO:0000313" key="4">
    <source>
        <dbReference type="Proteomes" id="UP000479710"/>
    </source>
</evidence>
<dbReference type="InterPro" id="IPR036420">
    <property type="entry name" value="BRCT_dom_sf"/>
</dbReference>
<dbReference type="Proteomes" id="UP000479710">
    <property type="component" value="Unassembled WGS sequence"/>
</dbReference>
<organism evidence="3 4">
    <name type="scientific">Oryza meyeriana var. granulata</name>
    <dbReference type="NCBI Taxonomy" id="110450"/>
    <lineage>
        <taxon>Eukaryota</taxon>
        <taxon>Viridiplantae</taxon>
        <taxon>Streptophyta</taxon>
        <taxon>Embryophyta</taxon>
        <taxon>Tracheophyta</taxon>
        <taxon>Spermatophyta</taxon>
        <taxon>Magnoliopsida</taxon>
        <taxon>Liliopsida</taxon>
        <taxon>Poales</taxon>
        <taxon>Poaceae</taxon>
        <taxon>BOP clade</taxon>
        <taxon>Oryzoideae</taxon>
        <taxon>Oryzeae</taxon>
        <taxon>Oryzinae</taxon>
        <taxon>Oryza</taxon>
        <taxon>Oryza meyeriana</taxon>
    </lineage>
</organism>
<dbReference type="PROSITE" id="PS50172">
    <property type="entry name" value="BRCT"/>
    <property type="match status" value="1"/>
</dbReference>
<dbReference type="Pfam" id="PF00533">
    <property type="entry name" value="BRCT"/>
    <property type="match status" value="1"/>
</dbReference>